<sequence length="63" mass="6858">MNDTVKAECPYCSFNGPHHLYKAITHVIVLNSCSTHDGQSPTADSDVYICGNSLCGKPFNVKK</sequence>
<dbReference type="RefSeq" id="WP_085099674.1">
    <property type="nucleotide sequence ID" value="NZ_FWZU01000002.1"/>
</dbReference>
<evidence type="ECO:0000313" key="2">
    <source>
        <dbReference type="Proteomes" id="UP000192906"/>
    </source>
</evidence>
<organism evidence="1 2">
    <name type="scientific">Desulfovibrio gilichinskyi</name>
    <dbReference type="NCBI Taxonomy" id="1519643"/>
    <lineage>
        <taxon>Bacteria</taxon>
        <taxon>Pseudomonadati</taxon>
        <taxon>Thermodesulfobacteriota</taxon>
        <taxon>Desulfovibrionia</taxon>
        <taxon>Desulfovibrionales</taxon>
        <taxon>Desulfovibrionaceae</taxon>
        <taxon>Desulfovibrio</taxon>
    </lineage>
</organism>
<keyword evidence="2" id="KW-1185">Reference proteome</keyword>
<protein>
    <submittedName>
        <fullName evidence="1">Uncharacterized protein</fullName>
    </submittedName>
</protein>
<evidence type="ECO:0000313" key="1">
    <source>
        <dbReference type="EMBL" id="SMF01704.1"/>
    </source>
</evidence>
<name>A0A1X7CRK7_9BACT</name>
<gene>
    <name evidence="1" type="ORF">SAMN06295933_1153</name>
</gene>
<dbReference type="AlphaFoldDB" id="A0A1X7CRK7"/>
<dbReference type="STRING" id="1519643.SAMN06295933_1153"/>
<dbReference type="Proteomes" id="UP000192906">
    <property type="component" value="Unassembled WGS sequence"/>
</dbReference>
<dbReference type="EMBL" id="FWZU01000002">
    <property type="protein sequence ID" value="SMF01704.1"/>
    <property type="molecule type" value="Genomic_DNA"/>
</dbReference>
<accession>A0A1X7CRK7</accession>
<proteinExistence type="predicted"/>
<reference evidence="2" key="1">
    <citation type="submission" date="2017-04" db="EMBL/GenBank/DDBJ databases">
        <authorList>
            <person name="Varghese N."/>
            <person name="Submissions S."/>
        </authorList>
    </citation>
    <scope>NUCLEOTIDE SEQUENCE [LARGE SCALE GENOMIC DNA]</scope>
    <source>
        <strain evidence="2">K3S</strain>
    </source>
</reference>